<evidence type="ECO:0000313" key="6">
    <source>
        <dbReference type="EMBL" id="ORE87452.1"/>
    </source>
</evidence>
<gene>
    <name evidence="6" type="ORF">ATO7_10432</name>
</gene>
<dbReference type="SUPFAM" id="SSF46689">
    <property type="entry name" value="Homeodomain-like"/>
    <property type="match status" value="1"/>
</dbReference>
<accession>A0A1Y1SFZ8</accession>
<sequence length="214" mass="23732">MARQSLSDTQVEQRREEILEAAMQLFEDGGLESVSLRKIAARLQCSYSTPYRYFASKDALLTSMRAQAFRWMEQSMLRAVDTHQSPLQRLNLLAEAFIRAGVERPGRYALMFFRLPEPETGPHLEELTAAKHAALDVCTRTVTAAHDSGALHLRTDPLTASHLFWAGAHGLVSLEISGQFVMGRQLDDLLPAMIQTLVQGLENASASMQTSNAS</sequence>
<evidence type="ECO:0000256" key="3">
    <source>
        <dbReference type="ARBA" id="ARBA00023163"/>
    </source>
</evidence>
<dbReference type="Gene3D" id="1.10.357.10">
    <property type="entry name" value="Tetracycline Repressor, domain 2"/>
    <property type="match status" value="1"/>
</dbReference>
<protein>
    <submittedName>
        <fullName evidence="6">TetR family transcriptional regulator</fullName>
    </submittedName>
</protein>
<evidence type="ECO:0000256" key="2">
    <source>
        <dbReference type="ARBA" id="ARBA00023125"/>
    </source>
</evidence>
<dbReference type="AlphaFoldDB" id="A0A1Y1SFZ8"/>
<keyword evidence="2 4" id="KW-0238">DNA-binding</keyword>
<name>A0A1Y1SFZ8_9GAMM</name>
<dbReference type="RefSeq" id="WP_083561682.1">
    <property type="nucleotide sequence ID" value="NZ_AQQV01000002.1"/>
</dbReference>
<dbReference type="PRINTS" id="PR00455">
    <property type="entry name" value="HTHTETR"/>
</dbReference>
<comment type="caution">
    <text evidence="6">The sequence shown here is derived from an EMBL/GenBank/DDBJ whole genome shotgun (WGS) entry which is preliminary data.</text>
</comment>
<dbReference type="PROSITE" id="PS50977">
    <property type="entry name" value="HTH_TETR_2"/>
    <property type="match status" value="1"/>
</dbReference>
<dbReference type="InterPro" id="IPR025996">
    <property type="entry name" value="MT1864/Rv1816-like_C"/>
</dbReference>
<dbReference type="PANTHER" id="PTHR30055">
    <property type="entry name" value="HTH-TYPE TRANSCRIPTIONAL REGULATOR RUTR"/>
    <property type="match status" value="1"/>
</dbReference>
<evidence type="ECO:0000313" key="7">
    <source>
        <dbReference type="Proteomes" id="UP000192342"/>
    </source>
</evidence>
<organism evidence="6 7">
    <name type="scientific">Oceanococcus atlanticus</name>
    <dbReference type="NCBI Taxonomy" id="1317117"/>
    <lineage>
        <taxon>Bacteria</taxon>
        <taxon>Pseudomonadati</taxon>
        <taxon>Pseudomonadota</taxon>
        <taxon>Gammaproteobacteria</taxon>
        <taxon>Chromatiales</taxon>
        <taxon>Oceanococcaceae</taxon>
        <taxon>Oceanococcus</taxon>
    </lineage>
</organism>
<dbReference type="InterPro" id="IPR009057">
    <property type="entry name" value="Homeodomain-like_sf"/>
</dbReference>
<dbReference type="OrthoDB" id="4541465at2"/>
<evidence type="ECO:0000256" key="4">
    <source>
        <dbReference type="PROSITE-ProRule" id="PRU00335"/>
    </source>
</evidence>
<dbReference type="EMBL" id="AQQV01000002">
    <property type="protein sequence ID" value="ORE87452.1"/>
    <property type="molecule type" value="Genomic_DNA"/>
</dbReference>
<dbReference type="GO" id="GO:0003700">
    <property type="term" value="F:DNA-binding transcription factor activity"/>
    <property type="evidence" value="ECO:0007669"/>
    <property type="project" value="TreeGrafter"/>
</dbReference>
<dbReference type="Pfam" id="PF00440">
    <property type="entry name" value="TetR_N"/>
    <property type="match status" value="1"/>
</dbReference>
<keyword evidence="3" id="KW-0804">Transcription</keyword>
<dbReference type="InterPro" id="IPR050109">
    <property type="entry name" value="HTH-type_TetR-like_transc_reg"/>
</dbReference>
<keyword evidence="1" id="KW-0805">Transcription regulation</keyword>
<evidence type="ECO:0000259" key="5">
    <source>
        <dbReference type="PROSITE" id="PS50977"/>
    </source>
</evidence>
<dbReference type="PANTHER" id="PTHR30055:SF239">
    <property type="entry name" value="TRANSCRIPTIONAL REGULATORY PROTEIN"/>
    <property type="match status" value="1"/>
</dbReference>
<dbReference type="Proteomes" id="UP000192342">
    <property type="component" value="Unassembled WGS sequence"/>
</dbReference>
<reference evidence="6 7" key="1">
    <citation type="submission" date="2013-04" db="EMBL/GenBank/DDBJ databases">
        <title>Oceanococcus atlanticus 22II-S10r2 Genome Sequencing.</title>
        <authorList>
            <person name="Lai Q."/>
            <person name="Li G."/>
            <person name="Shao Z."/>
        </authorList>
    </citation>
    <scope>NUCLEOTIDE SEQUENCE [LARGE SCALE GENOMIC DNA]</scope>
    <source>
        <strain evidence="6 7">22II-S10r2</strain>
    </source>
</reference>
<feature type="DNA-binding region" description="H-T-H motif" evidence="4">
    <location>
        <begin position="35"/>
        <end position="54"/>
    </location>
</feature>
<keyword evidence="7" id="KW-1185">Reference proteome</keyword>
<dbReference type="Pfam" id="PF13305">
    <property type="entry name" value="TetR_C_33"/>
    <property type="match status" value="1"/>
</dbReference>
<dbReference type="GO" id="GO:0000976">
    <property type="term" value="F:transcription cis-regulatory region binding"/>
    <property type="evidence" value="ECO:0007669"/>
    <property type="project" value="TreeGrafter"/>
</dbReference>
<dbReference type="STRING" id="1317117.ATO7_10432"/>
<feature type="domain" description="HTH tetR-type" evidence="5">
    <location>
        <begin position="12"/>
        <end position="72"/>
    </location>
</feature>
<evidence type="ECO:0000256" key="1">
    <source>
        <dbReference type="ARBA" id="ARBA00023015"/>
    </source>
</evidence>
<dbReference type="SUPFAM" id="SSF48498">
    <property type="entry name" value="Tetracyclin repressor-like, C-terminal domain"/>
    <property type="match status" value="1"/>
</dbReference>
<dbReference type="InterPro" id="IPR036271">
    <property type="entry name" value="Tet_transcr_reg_TetR-rel_C_sf"/>
</dbReference>
<proteinExistence type="predicted"/>
<dbReference type="InterPro" id="IPR001647">
    <property type="entry name" value="HTH_TetR"/>
</dbReference>